<evidence type="ECO:0000313" key="4">
    <source>
        <dbReference type="Proteomes" id="UP000254000"/>
    </source>
</evidence>
<evidence type="ECO:0000256" key="2">
    <source>
        <dbReference type="SAM" id="SignalP"/>
    </source>
</evidence>
<feature type="chain" id="PRO_5038619571" description="Alternate-type signal peptide domain-containing protein" evidence="2">
    <location>
        <begin position="25"/>
        <end position="188"/>
    </location>
</feature>
<dbReference type="GeneID" id="78360632"/>
<keyword evidence="2" id="KW-0732">Signal</keyword>
<evidence type="ECO:0000313" key="3">
    <source>
        <dbReference type="EMBL" id="RDB63059.1"/>
    </source>
</evidence>
<accession>A0A369LWQ5</accession>
<evidence type="ECO:0000256" key="1">
    <source>
        <dbReference type="SAM" id="MobiDB-lite"/>
    </source>
</evidence>
<protein>
    <recommendedName>
        <fullName evidence="5">Alternate-type signal peptide domain-containing protein</fullName>
    </recommendedName>
</protein>
<gene>
    <name evidence="3" type="ORF">C1877_13105</name>
</gene>
<feature type="region of interest" description="Disordered" evidence="1">
    <location>
        <begin position="166"/>
        <end position="188"/>
    </location>
</feature>
<dbReference type="EMBL" id="PPTS01000008">
    <property type="protein sequence ID" value="RDB63059.1"/>
    <property type="molecule type" value="Genomic_DNA"/>
</dbReference>
<keyword evidence="4" id="KW-1185">Reference proteome</keyword>
<reference evidence="3 4" key="1">
    <citation type="journal article" date="2018" name="Elife">
        <title>Discovery and characterization of a prevalent human gut bacterial enzyme sufficient for the inactivation of a family of plant toxins.</title>
        <authorList>
            <person name="Koppel N."/>
            <person name="Bisanz J.E."/>
            <person name="Pandelia M.E."/>
            <person name="Turnbaugh P.J."/>
            <person name="Balskus E.P."/>
        </authorList>
    </citation>
    <scope>NUCLEOTIDE SEQUENCE [LARGE SCALE GENOMIC DNA]</scope>
    <source>
        <strain evidence="3 4">3C</strain>
    </source>
</reference>
<organism evidence="3 4">
    <name type="scientific">Gordonibacter pamelaeae</name>
    <dbReference type="NCBI Taxonomy" id="471189"/>
    <lineage>
        <taxon>Bacteria</taxon>
        <taxon>Bacillati</taxon>
        <taxon>Actinomycetota</taxon>
        <taxon>Coriobacteriia</taxon>
        <taxon>Eggerthellales</taxon>
        <taxon>Eggerthellaceae</taxon>
        <taxon>Gordonibacter</taxon>
    </lineage>
</organism>
<dbReference type="Proteomes" id="UP000254000">
    <property type="component" value="Unassembled WGS sequence"/>
</dbReference>
<dbReference type="RefSeq" id="WP_114569373.1">
    <property type="nucleotide sequence ID" value="NZ_CABMMS010000008.1"/>
</dbReference>
<dbReference type="AlphaFoldDB" id="A0A369LWQ5"/>
<feature type="signal peptide" evidence="2">
    <location>
        <begin position="1"/>
        <end position="24"/>
    </location>
</feature>
<evidence type="ECO:0008006" key="5">
    <source>
        <dbReference type="Google" id="ProtNLM"/>
    </source>
</evidence>
<comment type="caution">
    <text evidence="3">The sequence shown here is derived from an EMBL/GenBank/DDBJ whole genome shotgun (WGS) entry which is preliminary data.</text>
</comment>
<proteinExistence type="predicted"/>
<sequence length="188" mass="19320">MRRKVIAASLAACFAAVLCMGTWALFTATGTATNVVTVGDVSIRLVEDFDELGAQGIAPGESIRKKVYVENDGSNPAWVRVRLDVAASSAGGEALETGPVGLRFSEQAGAGAWVDGGDGWLYLVQPLDGGMASPPLIDAVSLDGSAGKDYAGAKVTVSVRAQAVQSQNNDGSDGVLGALGWSDEEDWS</sequence>
<name>A0A369LWQ5_9ACTN</name>
<dbReference type="InterPro" id="IPR023833">
    <property type="entry name" value="Signal_pept_SipW-depend-type"/>
</dbReference>
<dbReference type="OrthoDB" id="2063096at2"/>
<dbReference type="NCBIfam" id="TIGR04088">
    <property type="entry name" value="cognate_SipW"/>
    <property type="match status" value="1"/>
</dbReference>